<evidence type="ECO:0000256" key="1">
    <source>
        <dbReference type="ARBA" id="ARBA00022723"/>
    </source>
</evidence>
<dbReference type="CDD" id="cd00371">
    <property type="entry name" value="HMA"/>
    <property type="match status" value="1"/>
</dbReference>
<dbReference type="EMBL" id="JBHSEC010000020">
    <property type="protein sequence ID" value="MFC4411514.1"/>
    <property type="molecule type" value="Genomic_DNA"/>
</dbReference>
<keyword evidence="4" id="KW-1185">Reference proteome</keyword>
<dbReference type="RefSeq" id="WP_378156546.1">
    <property type="nucleotide sequence ID" value="NZ_JBHSEC010000020.1"/>
</dbReference>
<keyword evidence="1" id="KW-0479">Metal-binding</keyword>
<evidence type="ECO:0000313" key="4">
    <source>
        <dbReference type="Proteomes" id="UP001595817"/>
    </source>
</evidence>
<feature type="domain" description="HMA" evidence="2">
    <location>
        <begin position="3"/>
        <end position="68"/>
    </location>
</feature>
<dbReference type="InterPro" id="IPR036163">
    <property type="entry name" value="HMA_dom_sf"/>
</dbReference>
<accession>A0ABV8X972</accession>
<organism evidence="3 4">
    <name type="scientific">Chungangia koreensis</name>
    <dbReference type="NCBI Taxonomy" id="752657"/>
    <lineage>
        <taxon>Bacteria</taxon>
        <taxon>Bacillati</taxon>
        <taxon>Bacillota</taxon>
        <taxon>Bacilli</taxon>
        <taxon>Lactobacillales</taxon>
        <taxon>Chungangia</taxon>
    </lineage>
</organism>
<name>A0ABV8X972_9LACT</name>
<gene>
    <name evidence="3" type="ORF">ACFOZY_13895</name>
</gene>
<reference evidence="4" key="1">
    <citation type="journal article" date="2019" name="Int. J. Syst. Evol. Microbiol.">
        <title>The Global Catalogue of Microorganisms (GCM) 10K type strain sequencing project: providing services to taxonomists for standard genome sequencing and annotation.</title>
        <authorList>
            <consortium name="The Broad Institute Genomics Platform"/>
            <consortium name="The Broad Institute Genome Sequencing Center for Infectious Disease"/>
            <person name="Wu L."/>
            <person name="Ma J."/>
        </authorList>
    </citation>
    <scope>NUCLEOTIDE SEQUENCE [LARGE SCALE GENOMIC DNA]</scope>
    <source>
        <strain evidence="4">CCUG 59778</strain>
    </source>
</reference>
<comment type="caution">
    <text evidence="3">The sequence shown here is derived from an EMBL/GenBank/DDBJ whole genome shotgun (WGS) entry which is preliminary data.</text>
</comment>
<dbReference type="Proteomes" id="UP001595817">
    <property type="component" value="Unassembled WGS sequence"/>
</dbReference>
<proteinExistence type="predicted"/>
<protein>
    <submittedName>
        <fullName evidence="3">Heavy-metal-associated domain-containing protein</fullName>
    </submittedName>
</protein>
<sequence>MASTVTYQVAGMSCGGCANKVKNNVSSLNGVENVNVDLSSGTVEVTFGTEASNNLVTSKIEELGYSVVK</sequence>
<dbReference type="SUPFAM" id="SSF55008">
    <property type="entry name" value="HMA, heavy metal-associated domain"/>
    <property type="match status" value="1"/>
</dbReference>
<evidence type="ECO:0000259" key="2">
    <source>
        <dbReference type="PROSITE" id="PS50846"/>
    </source>
</evidence>
<dbReference type="InterPro" id="IPR006121">
    <property type="entry name" value="HMA_dom"/>
</dbReference>
<dbReference type="Pfam" id="PF00403">
    <property type="entry name" value="HMA"/>
    <property type="match status" value="1"/>
</dbReference>
<evidence type="ECO:0000313" key="3">
    <source>
        <dbReference type="EMBL" id="MFC4411514.1"/>
    </source>
</evidence>
<dbReference type="PROSITE" id="PS50846">
    <property type="entry name" value="HMA_2"/>
    <property type="match status" value="1"/>
</dbReference>
<dbReference type="InterPro" id="IPR017969">
    <property type="entry name" value="Heavy-metal-associated_CS"/>
</dbReference>
<dbReference type="Gene3D" id="3.30.70.100">
    <property type="match status" value="1"/>
</dbReference>
<dbReference type="PROSITE" id="PS01047">
    <property type="entry name" value="HMA_1"/>
    <property type="match status" value="1"/>
</dbReference>